<dbReference type="PANTHER" id="PTHR14859">
    <property type="entry name" value="CALCOFLUOR WHITE HYPERSENSITIVE PROTEIN PRECURSOR"/>
    <property type="match status" value="1"/>
</dbReference>
<dbReference type="GO" id="GO:0004519">
    <property type="term" value="F:endonuclease activity"/>
    <property type="evidence" value="ECO:0007669"/>
    <property type="project" value="UniProtKB-KW"/>
</dbReference>
<keyword evidence="2" id="KW-0255">Endonuclease</keyword>
<name>A0A5B8VUG4_9BACT</name>
<dbReference type="SUPFAM" id="SSF56219">
    <property type="entry name" value="DNase I-like"/>
    <property type="match status" value="1"/>
</dbReference>
<evidence type="ECO:0000313" key="2">
    <source>
        <dbReference type="EMBL" id="QEC73788.1"/>
    </source>
</evidence>
<keyword evidence="2" id="KW-0378">Hydrolase</keyword>
<reference evidence="2 3" key="1">
    <citation type="journal article" date="2017" name="Int. J. Syst. Evol. Microbiol.">
        <title>Arachidicoccus ginsenosidivorans sp. nov., with ginsenoside-converting activity isolated from ginseng cultivating soil.</title>
        <authorList>
            <person name="Siddiqi M.Z."/>
            <person name="Aslam Z."/>
            <person name="Im W.T."/>
        </authorList>
    </citation>
    <scope>NUCLEOTIDE SEQUENCE [LARGE SCALE GENOMIC DNA]</scope>
    <source>
        <strain evidence="2 3">Gsoil 809</strain>
    </source>
</reference>
<dbReference type="Proteomes" id="UP000321291">
    <property type="component" value="Chromosome"/>
</dbReference>
<proteinExistence type="predicted"/>
<feature type="domain" description="Endonuclease/exonuclease/phosphatase" evidence="1">
    <location>
        <begin position="38"/>
        <end position="261"/>
    </location>
</feature>
<keyword evidence="2" id="KW-0540">Nuclease</keyword>
<dbReference type="InterPro" id="IPR036691">
    <property type="entry name" value="Endo/exonu/phosph_ase_sf"/>
</dbReference>
<dbReference type="EMBL" id="CP042434">
    <property type="protein sequence ID" value="QEC73788.1"/>
    <property type="molecule type" value="Genomic_DNA"/>
</dbReference>
<accession>A0A5B8VUG4</accession>
<organism evidence="2 3">
    <name type="scientific">Arachidicoccus ginsenosidivorans</name>
    <dbReference type="NCBI Taxonomy" id="496057"/>
    <lineage>
        <taxon>Bacteria</taxon>
        <taxon>Pseudomonadati</taxon>
        <taxon>Bacteroidota</taxon>
        <taxon>Chitinophagia</taxon>
        <taxon>Chitinophagales</taxon>
        <taxon>Chitinophagaceae</taxon>
        <taxon>Arachidicoccus</taxon>
    </lineage>
</organism>
<dbReference type="Pfam" id="PF03372">
    <property type="entry name" value="Exo_endo_phos"/>
    <property type="match status" value="1"/>
</dbReference>
<sequence>MRKTQTGNILLTFMLLTGFLLIRPMAVHAQKSNTFKVMTYNIHHGNPPDKPGVIDVDAIAAIIKKHQPDIVALQEVDVNTKRDGHINEIATIASKAGYKSFYFAKTIDLEGGQYGIAILSKYPLTNTATHKLPSNSAKEAEPRVLATALVHLPNNKTIQFGSTHLDAYHSDNRLLQIKEIIRLTGKSPYPFVIGGDFNSKESSEVIKLLDQTFTRTCHQCAPTFHEEASADGAIDYLAFRPAGSLKVISHQVLKAENASDHYPLVSVLAFEDKK</sequence>
<dbReference type="InterPro" id="IPR051916">
    <property type="entry name" value="GPI-anchor_lipid_remodeler"/>
</dbReference>
<evidence type="ECO:0000259" key="1">
    <source>
        <dbReference type="Pfam" id="PF03372"/>
    </source>
</evidence>
<dbReference type="PANTHER" id="PTHR14859:SF15">
    <property type="entry name" value="ENDONUCLEASE_EXONUCLEASE_PHOSPHATASE DOMAIN-CONTAINING PROTEIN"/>
    <property type="match status" value="1"/>
</dbReference>
<dbReference type="GO" id="GO:0006506">
    <property type="term" value="P:GPI anchor biosynthetic process"/>
    <property type="evidence" value="ECO:0007669"/>
    <property type="project" value="TreeGrafter"/>
</dbReference>
<dbReference type="KEGG" id="agi:FSB73_21075"/>
<dbReference type="RefSeq" id="WP_146786861.1">
    <property type="nucleotide sequence ID" value="NZ_CP042434.1"/>
</dbReference>
<keyword evidence="3" id="KW-1185">Reference proteome</keyword>
<protein>
    <submittedName>
        <fullName evidence="2">Endonuclease/exonuclease/phosphatase</fullName>
    </submittedName>
</protein>
<dbReference type="AlphaFoldDB" id="A0A5B8VUG4"/>
<evidence type="ECO:0000313" key="3">
    <source>
        <dbReference type="Proteomes" id="UP000321291"/>
    </source>
</evidence>
<dbReference type="Gene3D" id="3.60.10.10">
    <property type="entry name" value="Endonuclease/exonuclease/phosphatase"/>
    <property type="match status" value="1"/>
</dbReference>
<keyword evidence="2" id="KW-0269">Exonuclease</keyword>
<dbReference type="GO" id="GO:0004527">
    <property type="term" value="F:exonuclease activity"/>
    <property type="evidence" value="ECO:0007669"/>
    <property type="project" value="UniProtKB-KW"/>
</dbReference>
<gene>
    <name evidence="2" type="ORF">FSB73_21075</name>
</gene>
<dbReference type="GO" id="GO:0016020">
    <property type="term" value="C:membrane"/>
    <property type="evidence" value="ECO:0007669"/>
    <property type="project" value="GOC"/>
</dbReference>
<dbReference type="OrthoDB" id="5447300at2"/>
<dbReference type="InterPro" id="IPR005135">
    <property type="entry name" value="Endo/exonuclease/phosphatase"/>
</dbReference>